<sequence>MSIGSVPGGIFNTRPRTLDQAFVIDPAVSVPKAPFQQCLRHQLWRIRSPVPVLLKLLLKRFFSVGLRARLLRQQPHRVPLLLVIFAREPLISFWAFYCLSLDSHPLLTKVATGVVGAILGDYVAQKISYQREVQEAKLHGKPAPPFAFDVMRTSRLAIYGALVGTPHIMPEAMTCPQAVLTKMIMDQVLMSPASTALFFVVMRCWEGHSKDAVPYMLVKMVPTLKANYLLWPIAHIINFAFVPPTQRILYCNAVGLVWTVILSTILNSSTPSTSQSVSATSGSSGLAMGTADTAGSSAGFSVSPQQLREGRKGVPQPGIAATAFVRPVQWDVKSKDA</sequence>
<dbReference type="InterPro" id="IPR007248">
    <property type="entry name" value="Mpv17_PMP22"/>
</dbReference>
<dbReference type="Pfam" id="PF04117">
    <property type="entry name" value="Mpv17_PMP22"/>
    <property type="match status" value="1"/>
</dbReference>
<dbReference type="PANTHER" id="PTHR11266:SF17">
    <property type="entry name" value="PROTEIN MPV17"/>
    <property type="match status" value="1"/>
</dbReference>
<dbReference type="STRING" id="3068.D8TS36"/>
<feature type="compositionally biased region" description="Polar residues" evidence="7">
    <location>
        <begin position="295"/>
        <end position="306"/>
    </location>
</feature>
<keyword evidence="4" id="KW-1133">Transmembrane helix</keyword>
<evidence type="ECO:0000256" key="3">
    <source>
        <dbReference type="ARBA" id="ARBA00022692"/>
    </source>
</evidence>
<gene>
    <name evidence="8" type="ORF">VOLCADRAFT_89535</name>
</gene>
<evidence type="ECO:0000256" key="1">
    <source>
        <dbReference type="ARBA" id="ARBA00004141"/>
    </source>
</evidence>
<dbReference type="EMBL" id="GL378334">
    <property type="protein sequence ID" value="EFJ49757.1"/>
    <property type="molecule type" value="Genomic_DNA"/>
</dbReference>
<evidence type="ECO:0000256" key="2">
    <source>
        <dbReference type="ARBA" id="ARBA00006824"/>
    </source>
</evidence>
<evidence type="ECO:0000256" key="6">
    <source>
        <dbReference type="RuleBase" id="RU363053"/>
    </source>
</evidence>
<dbReference type="RefSeq" id="XP_002949264.1">
    <property type="nucleotide sequence ID" value="XM_002949218.1"/>
</dbReference>
<feature type="region of interest" description="Disordered" evidence="7">
    <location>
        <begin position="295"/>
        <end position="315"/>
    </location>
</feature>
<dbReference type="KEGG" id="vcn:VOLCADRAFT_89535"/>
<dbReference type="GO" id="GO:0005737">
    <property type="term" value="C:cytoplasm"/>
    <property type="evidence" value="ECO:0007669"/>
    <property type="project" value="TreeGrafter"/>
</dbReference>
<dbReference type="Proteomes" id="UP000001058">
    <property type="component" value="Unassembled WGS sequence"/>
</dbReference>
<evidence type="ECO:0000256" key="7">
    <source>
        <dbReference type="SAM" id="MobiDB-lite"/>
    </source>
</evidence>
<dbReference type="GeneID" id="9623837"/>
<comment type="subcellular location">
    <subcellularLocation>
        <location evidence="1">Membrane</location>
        <topology evidence="1">Multi-pass membrane protein</topology>
    </subcellularLocation>
</comment>
<evidence type="ECO:0008006" key="10">
    <source>
        <dbReference type="Google" id="ProtNLM"/>
    </source>
</evidence>
<dbReference type="PANTHER" id="PTHR11266">
    <property type="entry name" value="PEROXISOMAL MEMBRANE PROTEIN 2, PXMP2 MPV17"/>
    <property type="match status" value="1"/>
</dbReference>
<dbReference type="InParanoid" id="D8TS36"/>
<comment type="similarity">
    <text evidence="2 6">Belongs to the peroxisomal membrane protein PXMP2/4 family.</text>
</comment>
<protein>
    <recommendedName>
        <fullName evidence="10">Peroxisomal membrane protein</fullName>
    </recommendedName>
</protein>
<accession>D8TS36</accession>
<keyword evidence="9" id="KW-1185">Reference proteome</keyword>
<evidence type="ECO:0000256" key="5">
    <source>
        <dbReference type="ARBA" id="ARBA00023136"/>
    </source>
</evidence>
<name>D8TS36_VOLCA</name>
<evidence type="ECO:0000313" key="8">
    <source>
        <dbReference type="EMBL" id="EFJ49757.1"/>
    </source>
</evidence>
<dbReference type="eggNOG" id="KOG1944">
    <property type="taxonomic scope" value="Eukaryota"/>
</dbReference>
<keyword evidence="5" id="KW-0472">Membrane</keyword>
<keyword evidence="3" id="KW-0812">Transmembrane</keyword>
<dbReference type="GO" id="GO:0016020">
    <property type="term" value="C:membrane"/>
    <property type="evidence" value="ECO:0007669"/>
    <property type="project" value="UniProtKB-SubCell"/>
</dbReference>
<evidence type="ECO:0000256" key="4">
    <source>
        <dbReference type="ARBA" id="ARBA00022989"/>
    </source>
</evidence>
<reference evidence="8 9" key="1">
    <citation type="journal article" date="2010" name="Science">
        <title>Genomic analysis of organismal complexity in the multicellular green alga Volvox carteri.</title>
        <authorList>
            <person name="Prochnik S.E."/>
            <person name="Umen J."/>
            <person name="Nedelcu A.M."/>
            <person name="Hallmann A."/>
            <person name="Miller S.M."/>
            <person name="Nishii I."/>
            <person name="Ferris P."/>
            <person name="Kuo A."/>
            <person name="Mitros T."/>
            <person name="Fritz-Laylin L.K."/>
            <person name="Hellsten U."/>
            <person name="Chapman J."/>
            <person name="Simakov O."/>
            <person name="Rensing S.A."/>
            <person name="Terry A."/>
            <person name="Pangilinan J."/>
            <person name="Kapitonov V."/>
            <person name="Jurka J."/>
            <person name="Salamov A."/>
            <person name="Shapiro H."/>
            <person name="Schmutz J."/>
            <person name="Grimwood J."/>
            <person name="Lindquist E."/>
            <person name="Lucas S."/>
            <person name="Grigoriev I.V."/>
            <person name="Schmitt R."/>
            <person name="Kirk D."/>
            <person name="Rokhsar D.S."/>
        </authorList>
    </citation>
    <scope>NUCLEOTIDE SEQUENCE [LARGE SCALE GENOMIC DNA]</scope>
    <source>
        <strain evidence="9">f. Nagariensis / Eve</strain>
    </source>
</reference>
<dbReference type="OrthoDB" id="430207at2759"/>
<dbReference type="AlphaFoldDB" id="D8TS36"/>
<evidence type="ECO:0000313" key="9">
    <source>
        <dbReference type="Proteomes" id="UP000001058"/>
    </source>
</evidence>
<proteinExistence type="inferred from homology"/>
<organism evidence="9">
    <name type="scientific">Volvox carteri f. nagariensis</name>
    <dbReference type="NCBI Taxonomy" id="3068"/>
    <lineage>
        <taxon>Eukaryota</taxon>
        <taxon>Viridiplantae</taxon>
        <taxon>Chlorophyta</taxon>
        <taxon>core chlorophytes</taxon>
        <taxon>Chlorophyceae</taxon>
        <taxon>CS clade</taxon>
        <taxon>Chlamydomonadales</taxon>
        <taxon>Volvocaceae</taxon>
        <taxon>Volvox</taxon>
    </lineage>
</organism>